<dbReference type="Pfam" id="PF13884">
    <property type="entry name" value="Peptidase_S74"/>
    <property type="match status" value="1"/>
</dbReference>
<gene>
    <name evidence="9" type="ORF">UFOVP1031_35</name>
    <name evidence="10" type="ORF">UFOVP1172_100</name>
    <name evidence="11" type="ORF">UFOVP1240_5</name>
    <name evidence="12" type="ORF">UFOVP1486_62</name>
    <name evidence="14" type="ORF">UFOVP1578_107</name>
    <name evidence="13" type="ORF">UFOVP1630_99</name>
    <name evidence="4" type="ORF">UFOVP288_22</name>
    <name evidence="5" type="ORF">UFOVP483_17</name>
    <name evidence="6" type="ORF">UFOVP573_93</name>
    <name evidence="7" type="ORF">UFOVP769_22</name>
    <name evidence="8" type="ORF">UFOVP962_147</name>
</gene>
<keyword evidence="2" id="KW-1227">Viral tail protein</keyword>
<evidence type="ECO:0000313" key="14">
    <source>
        <dbReference type="EMBL" id="CAB5230770.1"/>
    </source>
</evidence>
<evidence type="ECO:0000313" key="7">
    <source>
        <dbReference type="EMBL" id="CAB4160914.1"/>
    </source>
</evidence>
<evidence type="ECO:0000313" key="13">
    <source>
        <dbReference type="EMBL" id="CAB4220167.1"/>
    </source>
</evidence>
<evidence type="ECO:0000313" key="8">
    <source>
        <dbReference type="EMBL" id="CAB4175309.1"/>
    </source>
</evidence>
<evidence type="ECO:0000313" key="11">
    <source>
        <dbReference type="EMBL" id="CAB4191929.1"/>
    </source>
</evidence>
<evidence type="ECO:0000256" key="1">
    <source>
        <dbReference type="ARBA" id="ARBA00004328"/>
    </source>
</evidence>
<dbReference type="EMBL" id="LR797130">
    <property type="protein sequence ID" value="CAB4188780.1"/>
    <property type="molecule type" value="Genomic_DNA"/>
</dbReference>
<dbReference type="PROSITE" id="PS51688">
    <property type="entry name" value="ICA"/>
    <property type="match status" value="1"/>
</dbReference>
<dbReference type="EMBL" id="LR797434">
    <property type="protein sequence ID" value="CAB4216100.1"/>
    <property type="molecule type" value="Genomic_DNA"/>
</dbReference>
<evidence type="ECO:0000313" key="5">
    <source>
        <dbReference type="EMBL" id="CAB4146055.1"/>
    </source>
</evidence>
<evidence type="ECO:0000256" key="2">
    <source>
        <dbReference type="ARBA" id="ARBA00022732"/>
    </source>
</evidence>
<dbReference type="EMBL" id="LR796709">
    <property type="protein sequence ID" value="CAB4160914.1"/>
    <property type="molecule type" value="Genomic_DNA"/>
</dbReference>
<dbReference type="EMBL" id="LR798423">
    <property type="protein sequence ID" value="CAB5230770.1"/>
    <property type="molecule type" value="Genomic_DNA"/>
</dbReference>
<keyword evidence="2" id="KW-0946">Virion</keyword>
<dbReference type="EMBL" id="LR797492">
    <property type="protein sequence ID" value="CAB4220167.1"/>
    <property type="molecule type" value="Genomic_DNA"/>
</dbReference>
<dbReference type="EMBL" id="LR796461">
    <property type="protein sequence ID" value="CAB4146055.1"/>
    <property type="molecule type" value="Genomic_DNA"/>
</dbReference>
<evidence type="ECO:0000313" key="4">
    <source>
        <dbReference type="EMBL" id="CAB4135620.1"/>
    </source>
</evidence>
<evidence type="ECO:0000313" key="9">
    <source>
        <dbReference type="EMBL" id="CAB4179154.1"/>
    </source>
</evidence>
<dbReference type="Pfam" id="PF09327">
    <property type="entry name" value="Phage_Tail_Tip"/>
    <property type="match status" value="1"/>
</dbReference>
<proteinExistence type="predicted"/>
<reference evidence="14" key="1">
    <citation type="submission" date="2020-05" db="EMBL/GenBank/DDBJ databases">
        <authorList>
            <person name="Chiriac C."/>
            <person name="Salcher M."/>
            <person name="Ghai R."/>
            <person name="Kavagutti S V."/>
        </authorList>
    </citation>
    <scope>NUCLEOTIDE SEQUENCE</scope>
</reference>
<dbReference type="EMBL" id="LR796980">
    <property type="protein sequence ID" value="CAB4179154.1"/>
    <property type="molecule type" value="Genomic_DNA"/>
</dbReference>
<feature type="domain" description="Peptidase S74" evidence="3">
    <location>
        <begin position="440"/>
        <end position="542"/>
    </location>
</feature>
<comment type="subcellular location">
    <subcellularLocation>
        <location evidence="1">Virion</location>
    </subcellularLocation>
</comment>
<evidence type="ECO:0000313" key="6">
    <source>
        <dbReference type="EMBL" id="CAB4150980.1"/>
    </source>
</evidence>
<dbReference type="EMBL" id="LR796305">
    <property type="protein sequence ID" value="CAB4135620.1"/>
    <property type="molecule type" value="Genomic_DNA"/>
</dbReference>
<name>A0A6J7XKJ3_9CAUD</name>
<evidence type="ECO:0000313" key="12">
    <source>
        <dbReference type="EMBL" id="CAB4216100.1"/>
    </source>
</evidence>
<protein>
    <submittedName>
        <fullName evidence="14">Intramolecular chaperone auto-processing domain containing protein</fullName>
    </submittedName>
</protein>
<accession>A0A6J7XKJ3</accession>
<dbReference type="EMBL" id="LR796548">
    <property type="protein sequence ID" value="CAB4150980.1"/>
    <property type="molecule type" value="Genomic_DNA"/>
</dbReference>
<dbReference type="EMBL" id="LR796917">
    <property type="protein sequence ID" value="CAB4175309.1"/>
    <property type="molecule type" value="Genomic_DNA"/>
</dbReference>
<dbReference type="InterPro" id="IPR030392">
    <property type="entry name" value="S74_ICA"/>
</dbReference>
<organism evidence="14">
    <name type="scientific">uncultured Caudovirales phage</name>
    <dbReference type="NCBI Taxonomy" id="2100421"/>
    <lineage>
        <taxon>Viruses</taxon>
        <taxon>Duplodnaviria</taxon>
        <taxon>Heunggongvirae</taxon>
        <taxon>Uroviricota</taxon>
        <taxon>Caudoviricetes</taxon>
        <taxon>Peduoviridae</taxon>
        <taxon>Maltschvirus</taxon>
        <taxon>Maltschvirus maltsch</taxon>
    </lineage>
</organism>
<dbReference type="EMBL" id="LR797180">
    <property type="protein sequence ID" value="CAB4191929.1"/>
    <property type="molecule type" value="Genomic_DNA"/>
</dbReference>
<evidence type="ECO:0000259" key="3">
    <source>
        <dbReference type="PROSITE" id="PS51688"/>
    </source>
</evidence>
<evidence type="ECO:0000313" key="10">
    <source>
        <dbReference type="EMBL" id="CAB4188780.1"/>
    </source>
</evidence>
<dbReference type="GO" id="GO:0098015">
    <property type="term" value="C:virus tail"/>
    <property type="evidence" value="ECO:0007669"/>
    <property type="project" value="UniProtKB-KW"/>
</dbReference>
<dbReference type="InterPro" id="IPR015406">
    <property type="entry name" value="GpJ_CSF"/>
</dbReference>
<sequence>MASENTIYFYPGQGGHSHDGENSSFIDTSKYSLFDFSWGYLGDPSRIASQTMNYNSFQNFIVETVNNAVLKPAGLILQPGTVNGDSDIISNSISTKLIAANAITANEILAGTITADELAANIVLVNNVIASSNYVTGVSGWAIDGDGTAEFANTSIRGTIQADSLTTPGIDIDSAGNLTANNFSLYANGMMYASGGNFQVSAAGVLYADGASITGTIEASSLVTPGLVIEANGDLTSGGGATVLFADGSIVTSSGNFSVDTGGNLYAENADIAGTINATSGSIAGWVIGADTISASGGEIALYQEPGYGAVIAGTGAGTQIILNSEAQLHAEFGGVDTDINFQTDSAYVFRVTDGSQIVRISPLLISASGGGSFSYLANDGIYTTDEVGMNTGSVNGIGIAYPGCTTGPGTFNYMGLVWDNPNIRGTVDNAVSAVLGTVSDIRSKVNIIDAPSDWALKTLNDLRVVEYNPIDILNPDDKTEKPKRLGLIAQELADVFPELVTSVNADDPDAILSVDYLGLVPHLIQVIKLLNDKIESIEQQIGE</sequence>